<dbReference type="PANTHER" id="PTHR41252">
    <property type="entry name" value="BLR2505 PROTEIN"/>
    <property type="match status" value="1"/>
</dbReference>
<dbReference type="RefSeq" id="WP_387988846.1">
    <property type="nucleotide sequence ID" value="NZ_JBHSGR010000011.1"/>
</dbReference>
<evidence type="ECO:0000259" key="1">
    <source>
        <dbReference type="Pfam" id="PF12680"/>
    </source>
</evidence>
<dbReference type="SUPFAM" id="SSF54427">
    <property type="entry name" value="NTF2-like"/>
    <property type="match status" value="1"/>
</dbReference>
<organism evidence="2 3">
    <name type="scientific">Geodermatophilus arenarius</name>
    <dbReference type="NCBI Taxonomy" id="1137990"/>
    <lineage>
        <taxon>Bacteria</taxon>
        <taxon>Bacillati</taxon>
        <taxon>Actinomycetota</taxon>
        <taxon>Actinomycetes</taxon>
        <taxon>Geodermatophilales</taxon>
        <taxon>Geodermatophilaceae</taxon>
        <taxon>Geodermatophilus</taxon>
    </lineage>
</organism>
<sequence length="132" mass="14727">MTDPEHPNVVRIHEAYAAFGKGDLDRLRELFAEDVRWHEPGQNQLSGEFTGADEVFGMFGRLAAITEGTFRVEVRAAFADDTDGVGVLRLTASRGDRALDVLTAHVFRFEDGRIAEFWEANTDQAAMDAFYS</sequence>
<protein>
    <submittedName>
        <fullName evidence="2">Nuclear transport factor 2 family protein</fullName>
    </submittedName>
</protein>
<evidence type="ECO:0000313" key="2">
    <source>
        <dbReference type="EMBL" id="MFC4694130.1"/>
    </source>
</evidence>
<dbReference type="Pfam" id="PF12680">
    <property type="entry name" value="SnoaL_2"/>
    <property type="match status" value="1"/>
</dbReference>
<reference evidence="3" key="1">
    <citation type="journal article" date="2019" name="Int. J. Syst. Evol. Microbiol.">
        <title>The Global Catalogue of Microorganisms (GCM) 10K type strain sequencing project: providing services to taxonomists for standard genome sequencing and annotation.</title>
        <authorList>
            <consortium name="The Broad Institute Genomics Platform"/>
            <consortium name="The Broad Institute Genome Sequencing Center for Infectious Disease"/>
            <person name="Wu L."/>
            <person name="Ma J."/>
        </authorList>
    </citation>
    <scope>NUCLEOTIDE SEQUENCE [LARGE SCALE GENOMIC DNA]</scope>
    <source>
        <strain evidence="3">CCUG 62763</strain>
    </source>
</reference>
<dbReference type="PANTHER" id="PTHR41252:SF1">
    <property type="entry name" value="BLR2505 PROTEIN"/>
    <property type="match status" value="1"/>
</dbReference>
<proteinExistence type="predicted"/>
<evidence type="ECO:0000313" key="3">
    <source>
        <dbReference type="Proteomes" id="UP001596025"/>
    </source>
</evidence>
<name>A0ABV9LKW3_9ACTN</name>
<feature type="domain" description="SnoaL-like" evidence="1">
    <location>
        <begin position="13"/>
        <end position="116"/>
    </location>
</feature>
<comment type="caution">
    <text evidence="2">The sequence shown here is derived from an EMBL/GenBank/DDBJ whole genome shotgun (WGS) entry which is preliminary data.</text>
</comment>
<dbReference type="EMBL" id="JBHSGR010000011">
    <property type="protein sequence ID" value="MFC4694130.1"/>
    <property type="molecule type" value="Genomic_DNA"/>
</dbReference>
<dbReference type="Proteomes" id="UP001596025">
    <property type="component" value="Unassembled WGS sequence"/>
</dbReference>
<gene>
    <name evidence="2" type="ORF">ACFO3M_12105</name>
</gene>
<dbReference type="Gene3D" id="3.10.450.50">
    <property type="match status" value="1"/>
</dbReference>
<keyword evidence="3" id="KW-1185">Reference proteome</keyword>
<dbReference type="InterPro" id="IPR032710">
    <property type="entry name" value="NTF2-like_dom_sf"/>
</dbReference>
<dbReference type="InterPro" id="IPR037401">
    <property type="entry name" value="SnoaL-like"/>
</dbReference>
<accession>A0ABV9LKW3</accession>